<dbReference type="EMBL" id="PP511522">
    <property type="protein sequence ID" value="XCD05110.1"/>
    <property type="molecule type" value="Genomic_DNA"/>
</dbReference>
<protein>
    <submittedName>
        <fullName evidence="1">Uncharacterized protein</fullName>
    </submittedName>
</protein>
<accession>A0AAU8B2A7</accession>
<proteinExistence type="predicted"/>
<evidence type="ECO:0000313" key="1">
    <source>
        <dbReference type="EMBL" id="XCD05110.1"/>
    </source>
</evidence>
<sequence>MQIYYDITLKDETKNHSISYWADSFSVDENRILRVKSKECGDITVKINVNERLIVSDVYVKDESDEILP</sequence>
<reference evidence="1" key="1">
    <citation type="submission" date="2024-03" db="EMBL/GenBank/DDBJ databases">
        <title>Diverse circular DNA viruses in blood, oral, and fecal samples of captive lemurs.</title>
        <authorList>
            <person name="Paietta E.N."/>
            <person name="Kraberger S."/>
            <person name="Lund M.C."/>
            <person name="Custer J.M."/>
            <person name="Vargas K.M."/>
            <person name="Ehmke E.E."/>
            <person name="Yoder A.D."/>
            <person name="Varsani A."/>
        </authorList>
    </citation>
    <scope>NUCLEOTIDE SEQUENCE</scope>
    <source>
        <strain evidence="1">Duke_24FS_4</strain>
    </source>
</reference>
<name>A0AAU8B2A7_9CAUD</name>
<organism evidence="1">
    <name type="scientific">Dulem virus 35</name>
    <dbReference type="NCBI Taxonomy" id="3145753"/>
    <lineage>
        <taxon>Viruses</taxon>
        <taxon>Duplodnaviria</taxon>
        <taxon>Heunggongvirae</taxon>
        <taxon>Uroviricota</taxon>
        <taxon>Caudoviricetes</taxon>
    </lineage>
</organism>